<proteinExistence type="predicted"/>
<comment type="caution">
    <text evidence="1">The sequence shown here is derived from an EMBL/GenBank/DDBJ whole genome shotgun (WGS) entry which is preliminary data.</text>
</comment>
<dbReference type="OrthoDB" id="5517139at2759"/>
<name>A0A9W8LHW9_9FUNG</name>
<dbReference type="Proteomes" id="UP001140217">
    <property type="component" value="Unassembled WGS sequence"/>
</dbReference>
<accession>A0A9W8LHW9</accession>
<protein>
    <submittedName>
        <fullName evidence="1">Uncharacterized protein</fullName>
    </submittedName>
</protein>
<sequence length="290" mass="30493">MAHYVVTLFGTGAFDGAPASVYVLGAPPEASAMRLMAQQQRGDGCAAHLFVAPAAAATYGMRCFGRGGELDVPALSAFAAARVLLDAGAAAAADKDDDKDDTGSIAVFEGARRTAFPAAQSGLVRGRVELGPVRRLAMASMERLVVADLFGIVRRGLELDHVEAHRTLVVYDRQSSVAQLRALTPRAAAHTPNTVAQLDVATVVVCVADRSTGGLYARAFSPVHDYAEVPMPVPATTHLRNDWAPDAAAGGDALFEIAWSLDGRPCRLIKRQDGPAAATLFVQATTQKQK</sequence>
<dbReference type="SUPFAM" id="SSF54506">
    <property type="entry name" value="Diaminopimelate epimerase-like"/>
    <property type="match status" value="1"/>
</dbReference>
<evidence type="ECO:0000313" key="2">
    <source>
        <dbReference type="Proteomes" id="UP001140217"/>
    </source>
</evidence>
<dbReference type="AlphaFoldDB" id="A0A9W8LHW9"/>
<dbReference type="Gene3D" id="3.10.310.10">
    <property type="entry name" value="Diaminopimelate Epimerase, Chain A, domain 1"/>
    <property type="match status" value="2"/>
</dbReference>
<evidence type="ECO:0000313" key="1">
    <source>
        <dbReference type="EMBL" id="KAJ2779663.1"/>
    </source>
</evidence>
<keyword evidence="2" id="KW-1185">Reference proteome</keyword>
<dbReference type="EMBL" id="JANBUL010000168">
    <property type="protein sequence ID" value="KAJ2779663.1"/>
    <property type="molecule type" value="Genomic_DNA"/>
</dbReference>
<gene>
    <name evidence="1" type="ORF">H4R18_003879</name>
</gene>
<reference evidence="1" key="1">
    <citation type="submission" date="2022-07" db="EMBL/GenBank/DDBJ databases">
        <title>Phylogenomic reconstructions and comparative analyses of Kickxellomycotina fungi.</title>
        <authorList>
            <person name="Reynolds N.K."/>
            <person name="Stajich J.E."/>
            <person name="Barry K."/>
            <person name="Grigoriev I.V."/>
            <person name="Crous P."/>
            <person name="Smith M.E."/>
        </authorList>
    </citation>
    <scope>NUCLEOTIDE SEQUENCE</scope>
    <source>
        <strain evidence="1">NBRC 105414</strain>
    </source>
</reference>
<organism evidence="1 2">
    <name type="scientific">Coemansia javaensis</name>
    <dbReference type="NCBI Taxonomy" id="2761396"/>
    <lineage>
        <taxon>Eukaryota</taxon>
        <taxon>Fungi</taxon>
        <taxon>Fungi incertae sedis</taxon>
        <taxon>Zoopagomycota</taxon>
        <taxon>Kickxellomycotina</taxon>
        <taxon>Kickxellomycetes</taxon>
        <taxon>Kickxellales</taxon>
        <taxon>Kickxellaceae</taxon>
        <taxon>Coemansia</taxon>
    </lineage>
</organism>